<dbReference type="InterPro" id="IPR010603">
    <property type="entry name" value="Znf_CppX_C4"/>
</dbReference>
<dbReference type="PANTHER" id="PTHR48102:SF7">
    <property type="entry name" value="ATP-DEPENDENT CLP PROTEASE ATP-BINDING SUBUNIT CLPX-LIKE, MITOCHONDRIAL"/>
    <property type="match status" value="1"/>
</dbReference>
<evidence type="ECO:0000256" key="3">
    <source>
        <dbReference type="ARBA" id="ARBA00022833"/>
    </source>
</evidence>
<dbReference type="Pfam" id="PF07724">
    <property type="entry name" value="AAA_2"/>
    <property type="match status" value="1"/>
</dbReference>
<dbReference type="FunFam" id="1.10.8.60:FF:000002">
    <property type="entry name" value="ATP-dependent Clp protease ATP-binding subunit ClpX"/>
    <property type="match status" value="1"/>
</dbReference>
<dbReference type="GO" id="GO:0005524">
    <property type="term" value="F:ATP binding"/>
    <property type="evidence" value="ECO:0007669"/>
    <property type="project" value="UniProtKB-UniRule"/>
</dbReference>
<dbReference type="OrthoDB" id="9804062at2"/>
<sequence>MACSFCGARQHRVRRLIAGPGGVFICDGCVAQCTEMVAEAEAAASEPAGVPPPAEIHALLDQYVVGQENAKRTLAVAVYNHYKRTRAELAKSNVLLLGPTGCGKTYLAQTLAKLLNVPFAIADATALTEAGYVGEDVENILLKLIQAADYDVKRAETGIIYIDEVDKIARKSENPSITRDVSGEGVQQALLKILEGTTASVPPQGGRKHPHQEFIQIDTTNVLFIVGGAFPELVREPRQSTGIGFGAGSAPPARVWPEDLIRAGMLPELVGRLPVITTVSELDRDTLVDILATPRNALVKQYRALFAMDGVELEFTRTALEAVADQAVLRGTGARGLRAVMEEVLRPLMFEVPGRADVAKLVVTEQVVLANARPITVARRERSA</sequence>
<dbReference type="InterPro" id="IPR019489">
    <property type="entry name" value="Clp_ATPase_C"/>
</dbReference>
<evidence type="ECO:0000256" key="4">
    <source>
        <dbReference type="ARBA" id="ARBA00022840"/>
    </source>
</evidence>
<proteinExistence type="inferred from homology"/>
<dbReference type="InterPro" id="IPR059188">
    <property type="entry name" value="Znf_CLPX-like"/>
</dbReference>
<dbReference type="InterPro" id="IPR004487">
    <property type="entry name" value="Clp_protease_ATP-bd_su_ClpX"/>
</dbReference>
<dbReference type="STRING" id="1912961.BU204_26825"/>
<comment type="similarity">
    <text evidence="6 7">Belongs to the ClpX chaperone family.</text>
</comment>
<dbReference type="SUPFAM" id="SSF52540">
    <property type="entry name" value="P-loop containing nucleoside triphosphate hydrolases"/>
    <property type="match status" value="1"/>
</dbReference>
<dbReference type="GO" id="GO:0008233">
    <property type="term" value="F:peptidase activity"/>
    <property type="evidence" value="ECO:0007669"/>
    <property type="project" value="UniProtKB-KW"/>
</dbReference>
<dbReference type="GO" id="GO:0140662">
    <property type="term" value="F:ATP-dependent protein folding chaperone"/>
    <property type="evidence" value="ECO:0007669"/>
    <property type="project" value="InterPro"/>
</dbReference>
<keyword evidence="9" id="KW-0645">Protease</keyword>
<protein>
    <recommendedName>
        <fullName evidence="6">ATP-dependent Clp protease ATP-binding subunit ClpX</fullName>
    </recommendedName>
</protein>
<dbReference type="GO" id="GO:0016887">
    <property type="term" value="F:ATP hydrolysis activity"/>
    <property type="evidence" value="ECO:0007669"/>
    <property type="project" value="InterPro"/>
</dbReference>
<evidence type="ECO:0000256" key="1">
    <source>
        <dbReference type="ARBA" id="ARBA00022723"/>
    </source>
</evidence>
<feature type="binding site" evidence="6">
    <location>
        <begin position="99"/>
        <end position="106"/>
    </location>
    <ligand>
        <name>ATP</name>
        <dbReference type="ChEBI" id="CHEBI:30616"/>
    </ligand>
</feature>
<evidence type="ECO:0000256" key="6">
    <source>
        <dbReference type="HAMAP-Rule" id="MF_00175"/>
    </source>
</evidence>
<keyword evidence="5 6" id="KW-0143">Chaperone</keyword>
<dbReference type="GO" id="GO:0051603">
    <property type="term" value="P:proteolysis involved in protein catabolic process"/>
    <property type="evidence" value="ECO:0007669"/>
    <property type="project" value="TreeGrafter"/>
</dbReference>
<dbReference type="Pfam" id="PF10431">
    <property type="entry name" value="ClpB_D2-small"/>
    <property type="match status" value="1"/>
</dbReference>
<feature type="binding site" evidence="6 7">
    <location>
        <position position="26"/>
    </location>
    <ligand>
        <name>Zn(2+)</name>
        <dbReference type="ChEBI" id="CHEBI:29105"/>
    </ligand>
</feature>
<comment type="function">
    <text evidence="6">ATP-dependent specificity component of the Clp protease. It directs the protease to specific substrates. Can perform chaperone functions in the absence of ClpP.</text>
</comment>
<dbReference type="InterPro" id="IPR003959">
    <property type="entry name" value="ATPase_AAA_core"/>
</dbReference>
<dbReference type="Pfam" id="PF06689">
    <property type="entry name" value="zf-C4_ClpX"/>
    <property type="match status" value="1"/>
</dbReference>
<dbReference type="HAMAP" id="MF_00175">
    <property type="entry name" value="ClpX"/>
    <property type="match status" value="1"/>
</dbReference>
<dbReference type="EMBL" id="MSIE01000054">
    <property type="protein sequence ID" value="OLF13522.1"/>
    <property type="molecule type" value="Genomic_DNA"/>
</dbReference>
<dbReference type="NCBIfam" id="TIGR00382">
    <property type="entry name" value="clpX"/>
    <property type="match status" value="1"/>
</dbReference>
<keyword evidence="1 6" id="KW-0479">Metal-binding</keyword>
<dbReference type="GO" id="GO:0008270">
    <property type="term" value="F:zinc ion binding"/>
    <property type="evidence" value="ECO:0007669"/>
    <property type="project" value="UniProtKB-UniRule"/>
</dbReference>
<dbReference type="GO" id="GO:0009376">
    <property type="term" value="C:HslUV protease complex"/>
    <property type="evidence" value="ECO:0007669"/>
    <property type="project" value="TreeGrafter"/>
</dbReference>
<evidence type="ECO:0000259" key="8">
    <source>
        <dbReference type="PROSITE" id="PS51902"/>
    </source>
</evidence>
<keyword evidence="4 6" id="KW-0067">ATP-binding</keyword>
<feature type="binding site" evidence="6 7">
    <location>
        <position position="3"/>
    </location>
    <ligand>
        <name>Zn(2+)</name>
        <dbReference type="ChEBI" id="CHEBI:29105"/>
    </ligand>
</feature>
<reference evidence="9 10" key="1">
    <citation type="submission" date="2016-12" db="EMBL/GenBank/DDBJ databases">
        <title>The draft genome sequence of Actinophytocola sp. 11-183.</title>
        <authorList>
            <person name="Wang W."/>
            <person name="Yuan L."/>
        </authorList>
    </citation>
    <scope>NUCLEOTIDE SEQUENCE [LARGE SCALE GENOMIC DNA]</scope>
    <source>
        <strain evidence="9 10">11-183</strain>
    </source>
</reference>
<comment type="caution">
    <text evidence="9">The sequence shown here is derived from an EMBL/GenBank/DDBJ whole genome shotgun (WGS) entry which is preliminary data.</text>
</comment>
<dbReference type="AlphaFoldDB" id="A0A1Q8CGT0"/>
<accession>A0A1Q8CGT0</accession>
<dbReference type="Proteomes" id="UP000185596">
    <property type="component" value="Unassembled WGS sequence"/>
</dbReference>
<evidence type="ECO:0000256" key="2">
    <source>
        <dbReference type="ARBA" id="ARBA00022741"/>
    </source>
</evidence>
<evidence type="ECO:0000313" key="9">
    <source>
        <dbReference type="EMBL" id="OLF13522.1"/>
    </source>
</evidence>
<dbReference type="InterPro" id="IPR027417">
    <property type="entry name" value="P-loop_NTPase"/>
</dbReference>
<keyword evidence="3 6" id="KW-0862">Zinc</keyword>
<dbReference type="InterPro" id="IPR046425">
    <property type="entry name" value="ClpX_bact"/>
</dbReference>
<evidence type="ECO:0000313" key="10">
    <source>
        <dbReference type="Proteomes" id="UP000185596"/>
    </source>
</evidence>
<feature type="binding site" evidence="6 7">
    <location>
        <position position="29"/>
    </location>
    <ligand>
        <name>Zn(2+)</name>
        <dbReference type="ChEBI" id="CHEBI:29105"/>
    </ligand>
</feature>
<dbReference type="GO" id="GO:0046983">
    <property type="term" value="F:protein dimerization activity"/>
    <property type="evidence" value="ECO:0007669"/>
    <property type="project" value="UniProtKB-UniRule"/>
</dbReference>
<evidence type="ECO:0000256" key="5">
    <source>
        <dbReference type="ARBA" id="ARBA00023186"/>
    </source>
</evidence>
<dbReference type="GO" id="GO:0051301">
    <property type="term" value="P:cell division"/>
    <property type="evidence" value="ECO:0007669"/>
    <property type="project" value="TreeGrafter"/>
</dbReference>
<dbReference type="SMART" id="SM00382">
    <property type="entry name" value="AAA"/>
    <property type="match status" value="1"/>
</dbReference>
<evidence type="ECO:0000256" key="7">
    <source>
        <dbReference type="PROSITE-ProRule" id="PRU01250"/>
    </source>
</evidence>
<keyword evidence="2 6" id="KW-0547">Nucleotide-binding</keyword>
<dbReference type="Gene3D" id="1.10.8.60">
    <property type="match status" value="1"/>
</dbReference>
<name>A0A1Q8CGT0_9PSEU</name>
<dbReference type="SUPFAM" id="SSF57716">
    <property type="entry name" value="Glucocorticoid receptor-like (DNA-binding domain)"/>
    <property type="match status" value="1"/>
</dbReference>
<keyword evidence="9" id="KW-0378">Hydrolase</keyword>
<keyword evidence="10" id="KW-1185">Reference proteome</keyword>
<dbReference type="Gene3D" id="3.40.50.300">
    <property type="entry name" value="P-loop containing nucleotide triphosphate hydrolases"/>
    <property type="match status" value="1"/>
</dbReference>
<dbReference type="RefSeq" id="WP_075128539.1">
    <property type="nucleotide sequence ID" value="NZ_MSIE01000054.1"/>
</dbReference>
<dbReference type="SMART" id="SM01086">
    <property type="entry name" value="ClpB_D2-small"/>
    <property type="match status" value="1"/>
</dbReference>
<dbReference type="PANTHER" id="PTHR48102">
    <property type="entry name" value="ATP-DEPENDENT CLP PROTEASE ATP-BINDING SUBUNIT CLPX-LIKE, MITOCHONDRIAL-RELATED"/>
    <property type="match status" value="1"/>
</dbReference>
<comment type="subunit">
    <text evidence="6">Component of the ClpX-ClpP complex. Forms a hexameric ring that, in the presence of ATP, binds to fourteen ClpP subunits assembled into a disk-like structure with a central cavity, resembling the structure of eukaryotic proteasomes.</text>
</comment>
<dbReference type="InterPro" id="IPR038366">
    <property type="entry name" value="Znf_CppX_C4_sf"/>
</dbReference>
<dbReference type="InterPro" id="IPR003593">
    <property type="entry name" value="AAA+_ATPase"/>
</dbReference>
<dbReference type="Gene3D" id="6.20.220.10">
    <property type="entry name" value="ClpX chaperone, C4-type zinc finger domain"/>
    <property type="match status" value="1"/>
</dbReference>
<feature type="binding site" evidence="6 7">
    <location>
        <position position="6"/>
    </location>
    <ligand>
        <name>Zn(2+)</name>
        <dbReference type="ChEBI" id="CHEBI:29105"/>
    </ligand>
</feature>
<dbReference type="PROSITE" id="PS51902">
    <property type="entry name" value="CLPX_ZB"/>
    <property type="match status" value="1"/>
</dbReference>
<dbReference type="InterPro" id="IPR050052">
    <property type="entry name" value="ATP-dep_Clp_protease_ClpX"/>
</dbReference>
<dbReference type="SMART" id="SM00994">
    <property type="entry name" value="zf-C4_ClpX"/>
    <property type="match status" value="1"/>
</dbReference>
<gene>
    <name evidence="6" type="primary">clpX</name>
    <name evidence="9" type="ORF">BU204_26825</name>
</gene>
<dbReference type="GO" id="GO:0051082">
    <property type="term" value="F:unfolded protein binding"/>
    <property type="evidence" value="ECO:0007669"/>
    <property type="project" value="UniProtKB-UniRule"/>
</dbReference>
<dbReference type="CDD" id="cd19497">
    <property type="entry name" value="RecA-like_ClpX"/>
    <property type="match status" value="1"/>
</dbReference>
<dbReference type="NCBIfam" id="NF003745">
    <property type="entry name" value="PRK05342.1"/>
    <property type="match status" value="1"/>
</dbReference>
<organism evidence="9 10">
    <name type="scientific">Actinophytocola xanthii</name>
    <dbReference type="NCBI Taxonomy" id="1912961"/>
    <lineage>
        <taxon>Bacteria</taxon>
        <taxon>Bacillati</taxon>
        <taxon>Actinomycetota</taxon>
        <taxon>Actinomycetes</taxon>
        <taxon>Pseudonocardiales</taxon>
        <taxon>Pseudonocardiaceae</taxon>
    </lineage>
</organism>
<feature type="domain" description="ClpX-type ZB" evidence="8">
    <location>
        <begin position="1"/>
        <end position="45"/>
    </location>
</feature>